<protein>
    <recommendedName>
        <fullName evidence="3">Iron-containing redox enzyme</fullName>
    </recommendedName>
</protein>
<dbReference type="Proteomes" id="UP001217838">
    <property type="component" value="Unassembled WGS sequence"/>
</dbReference>
<organism evidence="1 2">
    <name type="scientific">Nannocystis radixulma</name>
    <dbReference type="NCBI Taxonomy" id="2995305"/>
    <lineage>
        <taxon>Bacteria</taxon>
        <taxon>Pseudomonadati</taxon>
        <taxon>Myxococcota</taxon>
        <taxon>Polyangia</taxon>
        <taxon>Nannocystales</taxon>
        <taxon>Nannocystaceae</taxon>
        <taxon>Nannocystis</taxon>
    </lineage>
</organism>
<name>A0ABT5B0R9_9BACT</name>
<reference evidence="1 2" key="1">
    <citation type="submission" date="2022-11" db="EMBL/GenBank/DDBJ databases">
        <title>Minimal conservation of predation-associated metabolite biosynthetic gene clusters underscores biosynthetic potential of Myxococcota including descriptions for ten novel species: Archangium lansinium sp. nov., Myxococcus landrumus sp. nov., Nannocystis bai.</title>
        <authorList>
            <person name="Ahearne A."/>
            <person name="Stevens C."/>
            <person name="Dowd S."/>
        </authorList>
    </citation>
    <scope>NUCLEOTIDE SEQUENCE [LARGE SCALE GENOMIC DNA]</scope>
    <source>
        <strain evidence="1 2">NCELM</strain>
    </source>
</reference>
<accession>A0ABT5B0R9</accession>
<comment type="caution">
    <text evidence="1">The sequence shown here is derived from an EMBL/GenBank/DDBJ whole genome shotgun (WGS) entry which is preliminary data.</text>
</comment>
<evidence type="ECO:0000313" key="2">
    <source>
        <dbReference type="Proteomes" id="UP001217838"/>
    </source>
</evidence>
<evidence type="ECO:0000313" key="1">
    <source>
        <dbReference type="EMBL" id="MDC0667696.1"/>
    </source>
</evidence>
<dbReference type="Gene3D" id="1.20.910.10">
    <property type="entry name" value="Heme oxygenase-like"/>
    <property type="match status" value="1"/>
</dbReference>
<dbReference type="EMBL" id="JAQNDN010000002">
    <property type="protein sequence ID" value="MDC0667696.1"/>
    <property type="molecule type" value="Genomic_DNA"/>
</dbReference>
<proteinExistence type="predicted"/>
<keyword evidence="2" id="KW-1185">Reference proteome</keyword>
<dbReference type="RefSeq" id="WP_271995971.1">
    <property type="nucleotide sequence ID" value="NZ_JAQNDN010000002.1"/>
</dbReference>
<gene>
    <name evidence="1" type="ORF">POL58_08110</name>
</gene>
<dbReference type="InterPro" id="IPR016084">
    <property type="entry name" value="Haem_Oase-like_multi-hlx"/>
</dbReference>
<sequence>MHHVRTHLQRSAEQFARHPFFARLRPAGELRHVLAFARGLSFWVYVFQDVIRLNAALAREPRLQALLVRHAEEDRGHEQWFHADMLEIFGSPVALDELFAPEFADARAGALAIAAEVFRPSDDRLRLVLVDALEAAATVGFARFAAHVRASGFTDRLKYFDGRHLAVEADHELHTEHVDRELDAIVLSVETRAEAVALIDRVFAAFSQIFTALTRSMPDPQALAA</sequence>
<evidence type="ECO:0008006" key="3">
    <source>
        <dbReference type="Google" id="ProtNLM"/>
    </source>
</evidence>